<comment type="caution">
    <text evidence="1">The sequence shown here is derived from an EMBL/GenBank/DDBJ whole genome shotgun (WGS) entry which is preliminary data.</text>
</comment>
<evidence type="ECO:0008006" key="3">
    <source>
        <dbReference type="Google" id="ProtNLM"/>
    </source>
</evidence>
<dbReference type="Proteomes" id="UP001570417">
    <property type="component" value="Unassembled WGS sequence"/>
</dbReference>
<proteinExistence type="predicted"/>
<accession>A0ABV4N655</accession>
<protein>
    <recommendedName>
        <fullName evidence="3">Nitrate/nitrite sensing protein domain-containing protein</fullName>
    </recommendedName>
</protein>
<sequence length="282" mass="32498">MFVILSIVTSLAILTTLFHYSTKRQATLSQKFETLVLIRQILQLSRQHRAATHYALSCKLTSEAIFKVNEIYADILETSELLQTKAPLDSRPMYRIYQNKLKAMHDDWQSRSLVRNQTIHGKNIRHSMYLLDEVMINWLIQSEREDMMSEYHMNWQQVLDSMEVLTKLRICIPDMDSIDDQQRVKFYCDKTVRKLNQLALICPLSIASPIGCRAIHELSELASSETINLSPKAMYDLTSDVSTVIAQVFDQVLSDMTESLYQPLPSIPLGIVEGHQSKHSYV</sequence>
<organism evidence="1 2">
    <name type="scientific">Vibrio gallaecicus</name>
    <dbReference type="NCBI Taxonomy" id="552386"/>
    <lineage>
        <taxon>Bacteria</taxon>
        <taxon>Pseudomonadati</taxon>
        <taxon>Pseudomonadota</taxon>
        <taxon>Gammaproteobacteria</taxon>
        <taxon>Vibrionales</taxon>
        <taxon>Vibrionaceae</taxon>
        <taxon>Vibrio</taxon>
    </lineage>
</organism>
<evidence type="ECO:0000313" key="2">
    <source>
        <dbReference type="Proteomes" id="UP001570417"/>
    </source>
</evidence>
<evidence type="ECO:0000313" key="1">
    <source>
        <dbReference type="EMBL" id="MFA0566848.1"/>
    </source>
</evidence>
<name>A0ABV4N655_9VIBR</name>
<dbReference type="RefSeq" id="WP_137371627.1">
    <property type="nucleotide sequence ID" value="NZ_AP025491.1"/>
</dbReference>
<reference evidence="1 2" key="1">
    <citation type="journal article" date="2024" name="ISME J.">
        <title>Tailless and filamentous prophages are predominant in marine Vibrio.</title>
        <authorList>
            <person name="Steensen K."/>
            <person name="Seneca J."/>
            <person name="Bartlau N."/>
            <person name="Yu X.A."/>
            <person name="Hussain F.A."/>
            <person name="Polz M.F."/>
        </authorList>
    </citation>
    <scope>NUCLEOTIDE SEQUENCE [LARGE SCALE GENOMIC DNA]</scope>
    <source>
        <strain evidence="1 2">10N.222.51.A1</strain>
    </source>
</reference>
<dbReference type="EMBL" id="JBFRUW010000002">
    <property type="protein sequence ID" value="MFA0566848.1"/>
    <property type="molecule type" value="Genomic_DNA"/>
</dbReference>
<keyword evidence="2" id="KW-1185">Reference proteome</keyword>
<gene>
    <name evidence="1" type="ORF">AB4566_01015</name>
</gene>